<keyword evidence="6" id="KW-1185">Reference proteome</keyword>
<keyword evidence="3" id="KW-0645">Protease</keyword>
<feature type="domain" description="Peptidase S9 prolyl oligopeptidase catalytic" evidence="4">
    <location>
        <begin position="9"/>
        <end position="197"/>
    </location>
</feature>
<protein>
    <recommendedName>
        <fullName evidence="3">Prolyl endopeptidase</fullName>
        <ecNumber evidence="3">3.4.21.-</ecNumber>
    </recommendedName>
</protein>
<dbReference type="GO" id="GO:0006508">
    <property type="term" value="P:proteolysis"/>
    <property type="evidence" value="ECO:0007669"/>
    <property type="project" value="UniProtKB-KW"/>
</dbReference>
<dbReference type="Pfam" id="PF00326">
    <property type="entry name" value="Peptidase_S9"/>
    <property type="match status" value="1"/>
</dbReference>
<dbReference type="Proteomes" id="UP000554482">
    <property type="component" value="Unassembled WGS sequence"/>
</dbReference>
<proteinExistence type="inferred from homology"/>
<evidence type="ECO:0000256" key="3">
    <source>
        <dbReference type="RuleBase" id="RU368024"/>
    </source>
</evidence>
<sequence>MSRGGGGIPSWHKAATGLHKVNSVHDFVACAQFLVNEGYVHNDRLCAVGHSAGGLLVGAAINMHPYLFCAAILKVPFLDVCNTLLDSSLPLTILDHEEFGNPQNQKEFEYIYGYSPYDNIPTGVCSPSMLITASLQDSRVGVWEAAKWVAKVREKTCPCCSHSVILKTDITGGHFGEGGRFSQCEVVAFEYAFLMKVTCMYDINE</sequence>
<evidence type="ECO:0000256" key="1">
    <source>
        <dbReference type="ARBA" id="ARBA00005228"/>
    </source>
</evidence>
<evidence type="ECO:0000256" key="2">
    <source>
        <dbReference type="ARBA" id="ARBA00045448"/>
    </source>
</evidence>
<dbReference type="PRINTS" id="PR00862">
    <property type="entry name" value="PROLIGOPTASE"/>
</dbReference>
<dbReference type="PANTHER" id="PTHR11757">
    <property type="entry name" value="PROTEASE FAMILY S9A OLIGOPEPTIDASE"/>
    <property type="match status" value="1"/>
</dbReference>
<dbReference type="OrthoDB" id="248387at2759"/>
<dbReference type="EC" id="3.4.21.-" evidence="3"/>
<dbReference type="Gene3D" id="3.40.50.1820">
    <property type="entry name" value="alpha/beta hydrolase"/>
    <property type="match status" value="1"/>
</dbReference>
<evidence type="ECO:0000313" key="6">
    <source>
        <dbReference type="Proteomes" id="UP000554482"/>
    </source>
</evidence>
<dbReference type="InterPro" id="IPR029058">
    <property type="entry name" value="AB_hydrolase_fold"/>
</dbReference>
<keyword evidence="3" id="KW-0720">Serine protease</keyword>
<comment type="function">
    <text evidence="2">Serine peptidase whose precise substrate specificity remains unclear. Does not cleave peptides after a arginine or lysine residue. Regulates trans-Golgi network morphology and sorting by regulating the membrane binding of the AP-1 complex. May play a role in the regulation of synaptic vesicle exocytosis.</text>
</comment>
<evidence type="ECO:0000313" key="5">
    <source>
        <dbReference type="EMBL" id="KAF5203233.1"/>
    </source>
</evidence>
<organism evidence="5 6">
    <name type="scientific">Thalictrum thalictroides</name>
    <name type="common">Rue-anemone</name>
    <name type="synonym">Anemone thalictroides</name>
    <dbReference type="NCBI Taxonomy" id="46969"/>
    <lineage>
        <taxon>Eukaryota</taxon>
        <taxon>Viridiplantae</taxon>
        <taxon>Streptophyta</taxon>
        <taxon>Embryophyta</taxon>
        <taxon>Tracheophyta</taxon>
        <taxon>Spermatophyta</taxon>
        <taxon>Magnoliopsida</taxon>
        <taxon>Ranunculales</taxon>
        <taxon>Ranunculaceae</taxon>
        <taxon>Thalictroideae</taxon>
        <taxon>Thalictrum</taxon>
    </lineage>
</organism>
<keyword evidence="3" id="KW-0378">Hydrolase</keyword>
<dbReference type="GO" id="GO:0009507">
    <property type="term" value="C:chloroplast"/>
    <property type="evidence" value="ECO:0007669"/>
    <property type="project" value="TreeGrafter"/>
</dbReference>
<dbReference type="InterPro" id="IPR051543">
    <property type="entry name" value="Serine_Peptidase_S9A"/>
</dbReference>
<accession>A0A7J6X1L9</accession>
<reference evidence="5 6" key="1">
    <citation type="submission" date="2020-06" db="EMBL/GenBank/DDBJ databases">
        <title>Transcriptomic and genomic resources for Thalictrum thalictroides and T. hernandezii: Facilitating candidate gene discovery in an emerging model plant lineage.</title>
        <authorList>
            <person name="Arias T."/>
            <person name="Riano-Pachon D.M."/>
            <person name="Di Stilio V.S."/>
        </authorList>
    </citation>
    <scope>NUCLEOTIDE SEQUENCE [LARGE SCALE GENOMIC DNA]</scope>
    <source>
        <strain evidence="6">cv. WT478/WT964</strain>
        <tissue evidence="5">Leaves</tissue>
    </source>
</reference>
<dbReference type="EMBL" id="JABWDY010007080">
    <property type="protein sequence ID" value="KAF5203233.1"/>
    <property type="molecule type" value="Genomic_DNA"/>
</dbReference>
<evidence type="ECO:0000259" key="4">
    <source>
        <dbReference type="Pfam" id="PF00326"/>
    </source>
</evidence>
<dbReference type="GO" id="GO:0004252">
    <property type="term" value="F:serine-type endopeptidase activity"/>
    <property type="evidence" value="ECO:0007669"/>
    <property type="project" value="UniProtKB-UniRule"/>
</dbReference>
<dbReference type="PANTHER" id="PTHR11757:SF12">
    <property type="entry name" value="PROLYL ENDOPEPTIDASE"/>
    <property type="match status" value="1"/>
</dbReference>
<dbReference type="InterPro" id="IPR001375">
    <property type="entry name" value="Peptidase_S9_cat"/>
</dbReference>
<comment type="similarity">
    <text evidence="1 3">Belongs to the peptidase S9A family.</text>
</comment>
<dbReference type="SUPFAM" id="SSF53474">
    <property type="entry name" value="alpha/beta-Hydrolases"/>
    <property type="match status" value="1"/>
</dbReference>
<comment type="caution">
    <text evidence="5">The sequence shown here is derived from an EMBL/GenBank/DDBJ whole genome shotgun (WGS) entry which is preliminary data.</text>
</comment>
<dbReference type="InterPro" id="IPR002470">
    <property type="entry name" value="Peptidase_S9A"/>
</dbReference>
<dbReference type="AlphaFoldDB" id="A0A7J6X1L9"/>
<name>A0A7J6X1L9_THATH</name>
<gene>
    <name evidence="5" type="ORF">FRX31_007180</name>
</gene>